<evidence type="ECO:0000313" key="9">
    <source>
        <dbReference type="Proteomes" id="UP000019095"/>
    </source>
</evidence>
<proteinExistence type="inferred from homology"/>
<evidence type="ECO:0000256" key="4">
    <source>
        <dbReference type="ARBA" id="ARBA00022630"/>
    </source>
</evidence>
<dbReference type="PATRIC" id="fig|1247726.3.peg.2843"/>
<evidence type="ECO:0000256" key="7">
    <source>
        <dbReference type="ARBA" id="ARBA00023002"/>
    </source>
</evidence>
<comment type="cofactor">
    <cofactor evidence="1">
        <name>FAD</name>
        <dbReference type="ChEBI" id="CHEBI:57692"/>
    </cofactor>
</comment>
<dbReference type="HOGENOM" id="CLU_020931_0_0_4"/>
<dbReference type="PANTHER" id="PTHR42802">
    <property type="entry name" value="MONOOXYGENASE"/>
    <property type="match status" value="1"/>
</dbReference>
<dbReference type="GO" id="GO:0016491">
    <property type="term" value="F:oxidoreductase activity"/>
    <property type="evidence" value="ECO:0007669"/>
    <property type="project" value="UniProtKB-KW"/>
</dbReference>
<evidence type="ECO:0000313" key="8">
    <source>
        <dbReference type="EMBL" id="AHG64656.1"/>
    </source>
</evidence>
<dbReference type="SUPFAM" id="SSF51905">
    <property type="entry name" value="FAD/NAD(P)-binding domain"/>
    <property type="match status" value="1"/>
</dbReference>
<name>W0PD10_ADVMD</name>
<reference evidence="8 9" key="1">
    <citation type="journal article" date="2014" name="Microbiology">
        <title>Unravelling the complete genome sequence of Advenella mimigardefordensis strain DPN7T and novel insights in the catabolism of the xenobiotic polythioester precursor 3,3'-dithiodipropionate.</title>
        <authorList>
            <person name="Wubbeler J.H."/>
            <person name="Hiessl S."/>
            <person name="Schuldes J."/>
            <person name="Thurmer A."/>
            <person name="Daniel R."/>
            <person name="Steinbuchel A."/>
        </authorList>
    </citation>
    <scope>NUCLEOTIDE SEQUENCE [LARGE SCALE GENOMIC DNA]</scope>
    <source>
        <strain evidence="9">DSM 17166 / LMG 22922 / DPN7</strain>
    </source>
</reference>
<keyword evidence="7" id="KW-0560">Oxidoreductase</keyword>
<dbReference type="STRING" id="1247726.MIM_c25860"/>
<keyword evidence="4" id="KW-0285">Flavoprotein</keyword>
<keyword evidence="5" id="KW-0274">FAD</keyword>
<dbReference type="Proteomes" id="UP000019095">
    <property type="component" value="Chromosome"/>
</dbReference>
<accession>W0PD10</accession>
<dbReference type="InterPro" id="IPR025700">
    <property type="entry name" value="Lys/Orn_oxygenase"/>
</dbReference>
<dbReference type="Pfam" id="PF13434">
    <property type="entry name" value="Lys_Orn_oxgnase"/>
    <property type="match status" value="1"/>
</dbReference>
<comment type="pathway">
    <text evidence="2">Siderophore biosynthesis.</text>
</comment>
<dbReference type="AlphaFoldDB" id="W0PD10"/>
<organism evidence="8 9">
    <name type="scientific">Advenella mimigardefordensis (strain DSM 17166 / LMG 22922 / DPN7)</name>
    <dbReference type="NCBI Taxonomy" id="1247726"/>
    <lineage>
        <taxon>Bacteria</taxon>
        <taxon>Pseudomonadati</taxon>
        <taxon>Pseudomonadota</taxon>
        <taxon>Betaproteobacteria</taxon>
        <taxon>Burkholderiales</taxon>
        <taxon>Alcaligenaceae</taxon>
    </lineage>
</organism>
<evidence type="ECO:0000256" key="5">
    <source>
        <dbReference type="ARBA" id="ARBA00022827"/>
    </source>
</evidence>
<dbReference type="KEGG" id="amim:MIM_c25860"/>
<evidence type="ECO:0000256" key="6">
    <source>
        <dbReference type="ARBA" id="ARBA00022857"/>
    </source>
</evidence>
<evidence type="ECO:0000256" key="2">
    <source>
        <dbReference type="ARBA" id="ARBA00004924"/>
    </source>
</evidence>
<dbReference type="eggNOG" id="COG3486">
    <property type="taxonomic scope" value="Bacteria"/>
</dbReference>
<comment type="similarity">
    <text evidence="3">Belongs to the lysine N(6)-hydroxylase/L-ornithine N(5)-oxygenase family.</text>
</comment>
<evidence type="ECO:0000256" key="3">
    <source>
        <dbReference type="ARBA" id="ARBA00007588"/>
    </source>
</evidence>
<gene>
    <name evidence="8" type="primary">alcA2</name>
    <name evidence="8" type="ORF">MIM_c25860</name>
</gene>
<dbReference type="InterPro" id="IPR036188">
    <property type="entry name" value="FAD/NAD-bd_sf"/>
</dbReference>
<evidence type="ECO:0000256" key="1">
    <source>
        <dbReference type="ARBA" id="ARBA00001974"/>
    </source>
</evidence>
<protein>
    <submittedName>
        <fullName evidence="8">Alcaligin biosynthesis enzyme</fullName>
    </submittedName>
</protein>
<keyword evidence="9" id="KW-1185">Reference proteome</keyword>
<dbReference type="PANTHER" id="PTHR42802:SF1">
    <property type="entry name" value="L-ORNITHINE N(5)-MONOOXYGENASE"/>
    <property type="match status" value="1"/>
</dbReference>
<sequence>MSSGNEMTYTAKNGGVHDVLGVGLGPFNLSLACLMAPLTELDVVFLEQKSEFTWHEGMMIPGTTLQTNFIADLVTLVDPTSKFSYLNYCKQQGKIYQCYFHENFYLTRQEYNRYCRWAARQLENVHYCRQVTAITFDNKRECYVITATDLLSKCEHVYCARRLVVGVGSTPCLPDCVDETYQSVHSSMYLEKKSRLQQARRITVIGSGQSGAEIYYDLLRDMDHCMYELYWITRSSHFFQMETGKFALELFTPDYANHFYSLDNEIKSDVLGYQSSLFKGINASLIAKIYDELAQKSQSEVARTYLYSNLKLTQCNRLDSQTELILDHCQTSGRYRFMSDEVVFATGYDYRIPAFMQGIVDRLRLHDGRYRQNENYAVDMVGNQVFIQNAGLESHGVTNPDLGMNCYRNARIINAIAQREVYYVDCNTTFQAFSPEGNDQFLRLIDQ</sequence>
<dbReference type="Gene3D" id="3.50.50.60">
    <property type="entry name" value="FAD/NAD(P)-binding domain"/>
    <property type="match status" value="1"/>
</dbReference>
<dbReference type="EMBL" id="CP003915">
    <property type="protein sequence ID" value="AHG64656.1"/>
    <property type="molecule type" value="Genomic_DNA"/>
</dbReference>
<keyword evidence="6" id="KW-0521">NADP</keyword>